<organism evidence="1 2">
    <name type="scientific">Alcaligenes xylosoxydans xylosoxydans</name>
    <name type="common">Achromobacter xylosoxidans</name>
    <dbReference type="NCBI Taxonomy" id="85698"/>
    <lineage>
        <taxon>Bacteria</taxon>
        <taxon>Pseudomonadati</taxon>
        <taxon>Pseudomonadota</taxon>
        <taxon>Betaproteobacteria</taxon>
        <taxon>Burkholderiales</taxon>
        <taxon>Alcaligenaceae</taxon>
        <taxon>Achromobacter</taxon>
    </lineage>
</organism>
<proteinExistence type="predicted"/>
<evidence type="ECO:0000313" key="2">
    <source>
        <dbReference type="Proteomes" id="UP000285324"/>
    </source>
</evidence>
<comment type="caution">
    <text evidence="1">The sequence shown here is derived from an EMBL/GenBank/DDBJ whole genome shotgun (WGS) entry which is preliminary data.</text>
</comment>
<dbReference type="OrthoDB" id="9115509at2"/>
<dbReference type="RefSeq" id="WP_124260405.1">
    <property type="nucleotide sequence ID" value="NZ_CP061008.1"/>
</dbReference>
<dbReference type="EMBL" id="QVXO01000065">
    <property type="protein sequence ID" value="RPJ88410.1"/>
    <property type="molecule type" value="Genomic_DNA"/>
</dbReference>
<dbReference type="AlphaFoldDB" id="A0A424W5A2"/>
<reference evidence="1 2" key="1">
    <citation type="submission" date="2018-08" db="EMBL/GenBank/DDBJ databases">
        <title>Achromobacter xylosoxidans Genome sequencing and assembly.</title>
        <authorList>
            <person name="Wang R."/>
            <person name="Rensing C."/>
            <person name="Li Y."/>
        </authorList>
    </citation>
    <scope>NUCLEOTIDE SEQUENCE [LARGE SCALE GENOMIC DNA]</scope>
    <source>
        <strain evidence="1 2">GD003A</strain>
    </source>
</reference>
<dbReference type="Proteomes" id="UP000285324">
    <property type="component" value="Unassembled WGS sequence"/>
</dbReference>
<name>A0A424W5A2_ALCXX</name>
<sequence length="516" mass="55373">MANRRRIGYQTAAPASLPAPVGGLNDRDPLAAMPVEDAVILENWWPLPSRLRVRNGYADWSSGFSTSVDTIVEYSPPNGLNKLFAASNGSIYDITTAGPIGAPVVTGQTNNRWQEVSASTPGGNFLYLFNGQDKPQLYNGTTWQAVDAGSSPIAITGVATTSLVQGCVFKNRLFMTERDSMRVWYLPVSSVGGAAQSIDFGAIFQRGGWVVGMYTWTIDAGNGADDHAVFLSSNGEVAVYAGTDPSSASGWSLIGLFYLGVPIGRRCAVKYGGDLLIMCERGVMPLGKSLLSSSVDRRAAISDKIQNSVNDAVAAYRNNFGWELCVFPEQNALLLNVPQGMGANFQFGMNSLTGAWTKFTGWAANTFKNTSLGLYFGTGNSVKRAWVGNVDGSDMITADGLQSFQNFGAQAQNKYFTMVRPYIQTNGRPSVLYGINGDYLPAAPVGVLNYVPPGGMVWGSMVWGSMTWGGSFQQLSNWNTVGGIYQAAALRLVVQSNSSDVEWASTSFVYQRGGLL</sequence>
<evidence type="ECO:0000313" key="1">
    <source>
        <dbReference type="EMBL" id="RPJ88410.1"/>
    </source>
</evidence>
<gene>
    <name evidence="1" type="ORF">DY367_27780</name>
</gene>
<accession>A0A424W5A2</accession>
<protein>
    <submittedName>
        <fullName evidence="1">Uncharacterized protein</fullName>
    </submittedName>
</protein>